<evidence type="ECO:0000313" key="1">
    <source>
        <dbReference type="EMBL" id="KAH3781663.1"/>
    </source>
</evidence>
<protein>
    <submittedName>
        <fullName evidence="1">Uncharacterized protein</fullName>
    </submittedName>
</protein>
<dbReference type="Proteomes" id="UP000828390">
    <property type="component" value="Unassembled WGS sequence"/>
</dbReference>
<dbReference type="EMBL" id="JAIWYP010000008">
    <property type="protein sequence ID" value="KAH3781663.1"/>
    <property type="molecule type" value="Genomic_DNA"/>
</dbReference>
<proteinExistence type="predicted"/>
<name>A0A9D4ELU7_DREPO</name>
<sequence>MVVVLERLLDYPLNDIIKQNGGEQTSLTDGKVCPEGIIHLSIETYAGVSV</sequence>
<reference evidence="1" key="2">
    <citation type="submission" date="2020-11" db="EMBL/GenBank/DDBJ databases">
        <authorList>
            <person name="McCartney M.A."/>
            <person name="Auch B."/>
            <person name="Kono T."/>
            <person name="Mallez S."/>
            <person name="Becker A."/>
            <person name="Gohl D.M."/>
            <person name="Silverstein K.A.T."/>
            <person name="Koren S."/>
            <person name="Bechman K.B."/>
            <person name="Herman A."/>
            <person name="Abrahante J.E."/>
            <person name="Garbe J."/>
        </authorList>
    </citation>
    <scope>NUCLEOTIDE SEQUENCE</scope>
    <source>
        <strain evidence="1">Duluth1</strain>
        <tissue evidence="1">Whole animal</tissue>
    </source>
</reference>
<comment type="caution">
    <text evidence="1">The sequence shown here is derived from an EMBL/GenBank/DDBJ whole genome shotgun (WGS) entry which is preliminary data.</text>
</comment>
<organism evidence="1 2">
    <name type="scientific">Dreissena polymorpha</name>
    <name type="common">Zebra mussel</name>
    <name type="synonym">Mytilus polymorpha</name>
    <dbReference type="NCBI Taxonomy" id="45954"/>
    <lineage>
        <taxon>Eukaryota</taxon>
        <taxon>Metazoa</taxon>
        <taxon>Spiralia</taxon>
        <taxon>Lophotrochozoa</taxon>
        <taxon>Mollusca</taxon>
        <taxon>Bivalvia</taxon>
        <taxon>Autobranchia</taxon>
        <taxon>Heteroconchia</taxon>
        <taxon>Euheterodonta</taxon>
        <taxon>Imparidentia</taxon>
        <taxon>Neoheterodontei</taxon>
        <taxon>Myida</taxon>
        <taxon>Dreissenoidea</taxon>
        <taxon>Dreissenidae</taxon>
        <taxon>Dreissena</taxon>
    </lineage>
</organism>
<evidence type="ECO:0000313" key="2">
    <source>
        <dbReference type="Proteomes" id="UP000828390"/>
    </source>
</evidence>
<dbReference type="AlphaFoldDB" id="A0A9D4ELU7"/>
<accession>A0A9D4ELU7</accession>
<gene>
    <name evidence="1" type="ORF">DPMN_159564</name>
</gene>
<keyword evidence="2" id="KW-1185">Reference proteome</keyword>
<reference evidence="1" key="1">
    <citation type="journal article" date="2019" name="bioRxiv">
        <title>The Genome of the Zebra Mussel, Dreissena polymorpha: A Resource for Invasive Species Research.</title>
        <authorList>
            <person name="McCartney M.A."/>
            <person name="Auch B."/>
            <person name="Kono T."/>
            <person name="Mallez S."/>
            <person name="Zhang Y."/>
            <person name="Obille A."/>
            <person name="Becker A."/>
            <person name="Abrahante J.E."/>
            <person name="Garbe J."/>
            <person name="Badalamenti J.P."/>
            <person name="Herman A."/>
            <person name="Mangelson H."/>
            <person name="Liachko I."/>
            <person name="Sullivan S."/>
            <person name="Sone E.D."/>
            <person name="Koren S."/>
            <person name="Silverstein K.A.T."/>
            <person name="Beckman K.B."/>
            <person name="Gohl D.M."/>
        </authorList>
    </citation>
    <scope>NUCLEOTIDE SEQUENCE</scope>
    <source>
        <strain evidence="1">Duluth1</strain>
        <tissue evidence="1">Whole animal</tissue>
    </source>
</reference>